<accession>A0A7S2DE51</accession>
<gene>
    <name evidence="2" type="ORF">AAND1436_LOCUS25033</name>
</gene>
<evidence type="ECO:0008006" key="3">
    <source>
        <dbReference type="Google" id="ProtNLM"/>
    </source>
</evidence>
<protein>
    <recommendedName>
        <fullName evidence="3">ER-derived vesicles protein ERV14</fullName>
    </recommendedName>
</protein>
<evidence type="ECO:0000313" key="2">
    <source>
        <dbReference type="EMBL" id="CAD9452057.1"/>
    </source>
</evidence>
<name>A0A7S2DE51_9DINO</name>
<reference evidence="2" key="1">
    <citation type="submission" date="2021-01" db="EMBL/GenBank/DDBJ databases">
        <authorList>
            <person name="Corre E."/>
            <person name="Pelletier E."/>
            <person name="Niang G."/>
            <person name="Scheremetjew M."/>
            <person name="Finn R."/>
            <person name="Kale V."/>
            <person name="Holt S."/>
            <person name="Cochrane G."/>
            <person name="Meng A."/>
            <person name="Brown T."/>
            <person name="Cohen L."/>
        </authorList>
    </citation>
    <scope>NUCLEOTIDE SEQUENCE</scope>
    <source>
        <strain evidence="2">CCMP2222</strain>
    </source>
</reference>
<feature type="transmembrane region" description="Helical" evidence="1">
    <location>
        <begin position="120"/>
        <end position="139"/>
    </location>
</feature>
<keyword evidence="1" id="KW-0812">Transmembrane</keyword>
<evidence type="ECO:0000256" key="1">
    <source>
        <dbReference type="SAM" id="Phobius"/>
    </source>
</evidence>
<proteinExistence type="predicted"/>
<dbReference type="AlphaFoldDB" id="A0A7S2DE51"/>
<sequence>MVVYTMFATIDSLTLLAAMTGLTASSMMSLKAIADLEHDLINSVDFFSAMKTSHRMEYAFMVVNILANVPFLFNWWMAVPQVMWAVLKFARLAVFQKLEEQDVFKQSVYSYHRRWHMSGFFLYLISWFIYFARFITAVMDIHVHGISPYD</sequence>
<dbReference type="EMBL" id="HBGQ01051629">
    <property type="protein sequence ID" value="CAD9452057.1"/>
    <property type="molecule type" value="Transcribed_RNA"/>
</dbReference>
<keyword evidence="1" id="KW-1133">Transmembrane helix</keyword>
<feature type="transmembrane region" description="Helical" evidence="1">
    <location>
        <begin position="58"/>
        <end position="79"/>
    </location>
</feature>
<keyword evidence="1" id="KW-0472">Membrane</keyword>
<organism evidence="2">
    <name type="scientific">Alexandrium andersonii</name>
    <dbReference type="NCBI Taxonomy" id="327968"/>
    <lineage>
        <taxon>Eukaryota</taxon>
        <taxon>Sar</taxon>
        <taxon>Alveolata</taxon>
        <taxon>Dinophyceae</taxon>
        <taxon>Gonyaulacales</taxon>
        <taxon>Pyrocystaceae</taxon>
        <taxon>Alexandrium</taxon>
    </lineage>
</organism>